<feature type="transmembrane region" description="Helical" evidence="3">
    <location>
        <begin position="63"/>
        <end position="83"/>
    </location>
</feature>
<dbReference type="PATRIC" id="fig|1231190.3.peg.4341"/>
<feature type="compositionally biased region" description="Low complexity" evidence="2">
    <location>
        <begin position="675"/>
        <end position="690"/>
    </location>
</feature>
<keyword evidence="3" id="KW-0472">Membrane</keyword>
<dbReference type="EMBL" id="AMSI01000018">
    <property type="protein sequence ID" value="EKF40417.1"/>
    <property type="molecule type" value="Genomic_DNA"/>
</dbReference>
<feature type="coiled-coil region" evidence="1">
    <location>
        <begin position="590"/>
        <end position="649"/>
    </location>
</feature>
<evidence type="ECO:0000313" key="5">
    <source>
        <dbReference type="Proteomes" id="UP000007374"/>
    </source>
</evidence>
<protein>
    <recommendedName>
        <fullName evidence="6">TIGR02302 family protein</fullName>
    </recommendedName>
</protein>
<feature type="compositionally biased region" description="Gly residues" evidence="2">
    <location>
        <begin position="722"/>
        <end position="734"/>
    </location>
</feature>
<dbReference type="Proteomes" id="UP000007374">
    <property type="component" value="Unassembled WGS sequence"/>
</dbReference>
<comment type="caution">
    <text evidence="4">The sequence shown here is derived from an EMBL/GenBank/DDBJ whole genome shotgun (WGS) entry which is preliminary data.</text>
</comment>
<accession>K2PGY5</accession>
<feature type="transmembrane region" description="Helical" evidence="3">
    <location>
        <begin position="157"/>
        <end position="178"/>
    </location>
</feature>
<keyword evidence="3" id="KW-1133">Transmembrane helix</keyword>
<dbReference type="OrthoDB" id="8477685at2"/>
<dbReference type="eggNOG" id="COG4477">
    <property type="taxonomic scope" value="Bacteria"/>
</dbReference>
<feature type="transmembrane region" description="Helical" evidence="3">
    <location>
        <begin position="34"/>
        <end position="57"/>
    </location>
</feature>
<proteinExistence type="predicted"/>
<dbReference type="NCBIfam" id="TIGR02302">
    <property type="entry name" value="aProt_lowcomp"/>
    <property type="match status" value="1"/>
</dbReference>
<gene>
    <name evidence="4" type="ORF">NA8A_21002</name>
</gene>
<dbReference type="RefSeq" id="WP_009452424.1">
    <property type="nucleotide sequence ID" value="NZ_AMSI01000018.1"/>
</dbReference>
<keyword evidence="3" id="KW-0812">Transmembrane</keyword>
<keyword evidence="1" id="KW-0175">Coiled coil</keyword>
<reference evidence="4 5" key="1">
    <citation type="journal article" date="2012" name="J. Bacteriol.">
        <title>Genome Sequence of Nitratireductor indicus Type Strain C115.</title>
        <authorList>
            <person name="Lai Q."/>
            <person name="Li G."/>
            <person name="Yu Z."/>
            <person name="Shao Z."/>
        </authorList>
    </citation>
    <scope>NUCLEOTIDE SEQUENCE [LARGE SCALE GENOMIC DNA]</scope>
    <source>
        <strain evidence="4 5">C115</strain>
    </source>
</reference>
<dbReference type="AlphaFoldDB" id="K2PGY5"/>
<feature type="region of interest" description="Disordered" evidence="2">
    <location>
        <begin position="778"/>
        <end position="823"/>
    </location>
</feature>
<evidence type="ECO:0000256" key="2">
    <source>
        <dbReference type="SAM" id="MobiDB-lite"/>
    </source>
</evidence>
<evidence type="ECO:0008006" key="6">
    <source>
        <dbReference type="Google" id="ProtNLM"/>
    </source>
</evidence>
<evidence type="ECO:0000256" key="3">
    <source>
        <dbReference type="SAM" id="Phobius"/>
    </source>
</evidence>
<dbReference type="STRING" id="721133.SAMN05216176_11459"/>
<feature type="compositionally biased region" description="Low complexity" evidence="2">
    <location>
        <begin position="790"/>
        <end position="799"/>
    </location>
</feature>
<dbReference type="InterPro" id="IPR012683">
    <property type="entry name" value="CHP02302_TM"/>
</dbReference>
<sequence>MAETPERQTPSGSNFARLGRTRLAVRCAMLIERLWPLVLPLLVLVSLFLSLSWFGLFRLMPDVLRIGVLAVLTLAGLASLWPLRGFRLPAHAEIDRRIEQANQLEHEPIAAQSDTLAGDTDGFAAALWREHQKRMAEKLGRLHGDMPSTRVPERDPWGIRAMAALLLVTAAAFSTGPLGGSLGDAFRAHGGAEVVPPRIDAWVTPPTYTRKAPIYLTADANRATSTFTVPQGSILALRISGGSGTETLSLLESDGKEAQIEPEAASQAEAASAQTASRRFSSLLDHDTRIVLKRGDSELQEWLFSVTRDTPPQIRFSGDPKRAVNGALELAYEIEDDYGPAHAEALFEPEEETPGARPLYPAPDLPLALPRRDGKTIAAKTSRDLSEHPWAGSRVELTLKALDDADQEGFSETKTLTMPQRTFTNPLAKALVEQRRMLAMDANQKPRVMALLEAMMIWPEETLQNLSHFLGLSTARSRLSIAESDDALRGVVDYLWEIALVIEDGDLTAAEKRLRQAQEALKKALEDGASDEEIARLMDELRDAMRDFLREFAERAQQNPNLAEQMKQNGQMLSQNDLERMMDQIENLARSGARDQARDLLSQLENMMNNLQAGRSQNGQRGGQQQSEMRRQMDELGNLLRRQQELMNETFRMDQMQRDQRGQNGNQGQEGQGQPGNNPQQGQGQGRNQGMTPEEFAEAMRGLQQGQGTLRGDLESLMRGLEGMGIKPGEGFGEAGEAMGEAEGSLGKGEGEQAVGEQGRALEALRRGAQDMMNQMQQAMQGGEGEGQEGNRQGNNGRDPLGRPQATTGPDFGDSVNVPDEIDTQRARRILEAIRKRLGDALSPDLEKQYLERLLDIE</sequence>
<organism evidence="4 5">
    <name type="scientific">Nitratireductor indicus C115</name>
    <dbReference type="NCBI Taxonomy" id="1231190"/>
    <lineage>
        <taxon>Bacteria</taxon>
        <taxon>Pseudomonadati</taxon>
        <taxon>Pseudomonadota</taxon>
        <taxon>Alphaproteobacteria</taxon>
        <taxon>Hyphomicrobiales</taxon>
        <taxon>Phyllobacteriaceae</taxon>
        <taxon>Nitratireductor</taxon>
    </lineage>
</organism>
<keyword evidence="5" id="KW-1185">Reference proteome</keyword>
<evidence type="ECO:0000313" key="4">
    <source>
        <dbReference type="EMBL" id="EKF40417.1"/>
    </source>
</evidence>
<name>K2PGY5_9HYPH</name>
<feature type="compositionally biased region" description="Low complexity" evidence="2">
    <location>
        <begin position="735"/>
        <end position="744"/>
    </location>
</feature>
<evidence type="ECO:0000256" key="1">
    <source>
        <dbReference type="SAM" id="Coils"/>
    </source>
</evidence>
<feature type="region of interest" description="Disordered" evidence="2">
    <location>
        <begin position="722"/>
        <end position="759"/>
    </location>
</feature>
<feature type="region of interest" description="Disordered" evidence="2">
    <location>
        <begin position="658"/>
        <end position="690"/>
    </location>
</feature>
<dbReference type="Pfam" id="PF13779">
    <property type="entry name" value="DUF4175"/>
    <property type="match status" value="1"/>
</dbReference>